<feature type="compositionally biased region" description="Basic residues" evidence="2">
    <location>
        <begin position="92"/>
        <end position="107"/>
    </location>
</feature>
<dbReference type="PANTHER" id="PTHR10887:SF495">
    <property type="entry name" value="HELICASE SENATAXIN ISOFORM X1-RELATED"/>
    <property type="match status" value="1"/>
</dbReference>
<proteinExistence type="predicted"/>
<gene>
    <name evidence="5" type="ORF">FIV42_01110</name>
</gene>
<dbReference type="InterPro" id="IPR027417">
    <property type="entry name" value="P-loop_NTPase"/>
</dbReference>
<dbReference type="Pfam" id="PF13195">
    <property type="entry name" value="DUF4011"/>
    <property type="match status" value="1"/>
</dbReference>
<evidence type="ECO:0000256" key="1">
    <source>
        <dbReference type="SAM" id="Coils"/>
    </source>
</evidence>
<dbReference type="Pfam" id="PF13087">
    <property type="entry name" value="AAA_12"/>
    <property type="match status" value="1"/>
</dbReference>
<feature type="domain" description="DNA2/NAM7 helicase-like C-terminal" evidence="4">
    <location>
        <begin position="1241"/>
        <end position="1433"/>
    </location>
</feature>
<name>A0A4Y6PM85_PERCE</name>
<dbReference type="InterPro" id="IPR041679">
    <property type="entry name" value="DNA2/NAM7-like_C"/>
</dbReference>
<dbReference type="InterPro" id="IPR025103">
    <property type="entry name" value="DUF4011"/>
</dbReference>
<evidence type="ECO:0000256" key="2">
    <source>
        <dbReference type="SAM" id="MobiDB-lite"/>
    </source>
</evidence>
<dbReference type="InterPro" id="IPR047187">
    <property type="entry name" value="SF1_C_Upf1"/>
</dbReference>
<feature type="region of interest" description="Disordered" evidence="2">
    <location>
        <begin position="92"/>
        <end position="136"/>
    </location>
</feature>
<feature type="domain" description="DNA2/NAM7 helicase helicase" evidence="3">
    <location>
        <begin position="502"/>
        <end position="603"/>
    </location>
</feature>
<dbReference type="Pfam" id="PF13086">
    <property type="entry name" value="AAA_11"/>
    <property type="match status" value="2"/>
</dbReference>
<dbReference type="InterPro" id="IPR041677">
    <property type="entry name" value="DNA2/NAM7_AAA_11"/>
</dbReference>
<reference evidence="5 6" key="1">
    <citation type="submission" date="2019-06" db="EMBL/GenBank/DDBJ databases">
        <title>Persicimonas caeni gen. nov., sp. nov., a predatory bacterium isolated from solar saltern.</title>
        <authorList>
            <person name="Wang S."/>
        </authorList>
    </citation>
    <scope>NUCLEOTIDE SEQUENCE [LARGE SCALE GENOMIC DNA]</scope>
    <source>
        <strain evidence="5 6">YN101</strain>
    </source>
</reference>
<feature type="coiled-coil region" evidence="1">
    <location>
        <begin position="589"/>
        <end position="627"/>
    </location>
</feature>
<accession>A0A4Y6PM85</accession>
<dbReference type="GO" id="GO:0004386">
    <property type="term" value="F:helicase activity"/>
    <property type="evidence" value="ECO:0007669"/>
    <property type="project" value="InterPro"/>
</dbReference>
<dbReference type="SUPFAM" id="SSF52540">
    <property type="entry name" value="P-loop containing nucleoside triphosphate hydrolases"/>
    <property type="match status" value="1"/>
</dbReference>
<evidence type="ECO:0000313" key="6">
    <source>
        <dbReference type="Proteomes" id="UP000315995"/>
    </source>
</evidence>
<keyword evidence="1" id="KW-0175">Coiled coil</keyword>
<feature type="compositionally biased region" description="Basic residues" evidence="2">
    <location>
        <begin position="11"/>
        <end position="37"/>
    </location>
</feature>
<evidence type="ECO:0000259" key="4">
    <source>
        <dbReference type="Pfam" id="PF13087"/>
    </source>
</evidence>
<feature type="domain" description="DNA2/NAM7 helicase helicase" evidence="3">
    <location>
        <begin position="1114"/>
        <end position="1208"/>
    </location>
</feature>
<dbReference type="Proteomes" id="UP000315995">
    <property type="component" value="Chromosome"/>
</dbReference>
<feature type="compositionally biased region" description="Basic and acidic residues" evidence="2">
    <location>
        <begin position="38"/>
        <end position="50"/>
    </location>
</feature>
<dbReference type="EMBL" id="CP041186">
    <property type="protein sequence ID" value="QDG49382.1"/>
    <property type="molecule type" value="Genomic_DNA"/>
</dbReference>
<dbReference type="Gene3D" id="3.40.50.300">
    <property type="entry name" value="P-loop containing nucleotide triphosphate hydrolases"/>
    <property type="match status" value="3"/>
</dbReference>
<dbReference type="InterPro" id="IPR045055">
    <property type="entry name" value="DNA2/NAM7-like"/>
</dbReference>
<keyword evidence="6" id="KW-1185">Reference proteome</keyword>
<evidence type="ECO:0000259" key="3">
    <source>
        <dbReference type="Pfam" id="PF13086"/>
    </source>
</evidence>
<feature type="region of interest" description="Disordered" evidence="2">
    <location>
        <begin position="1"/>
        <end position="80"/>
    </location>
</feature>
<dbReference type="PANTHER" id="PTHR10887">
    <property type="entry name" value="DNA2/NAM7 HELICASE FAMILY"/>
    <property type="match status" value="1"/>
</dbReference>
<accession>A0A5B8Y2J4</accession>
<feature type="compositionally biased region" description="Basic residues" evidence="2">
    <location>
        <begin position="63"/>
        <end position="80"/>
    </location>
</feature>
<organism evidence="5 6">
    <name type="scientific">Persicimonas caeni</name>
    <dbReference type="NCBI Taxonomy" id="2292766"/>
    <lineage>
        <taxon>Bacteria</taxon>
        <taxon>Deltaproteobacteria</taxon>
        <taxon>Bradymonadales</taxon>
        <taxon>Bradymonadaceae</taxon>
        <taxon>Persicimonas</taxon>
    </lineage>
</organism>
<protein>
    <submittedName>
        <fullName evidence="5">DUF4011 domain-containing protein</fullName>
    </submittedName>
</protein>
<dbReference type="OrthoDB" id="9757917at2"/>
<dbReference type="CDD" id="cd18808">
    <property type="entry name" value="SF1_C_Upf1"/>
    <property type="match status" value="1"/>
</dbReference>
<evidence type="ECO:0000313" key="5">
    <source>
        <dbReference type="EMBL" id="QDG49382.1"/>
    </source>
</evidence>
<sequence length="1601" mass="178430">MREPRLPRPARSPHQRRRARRPRHHRRRPRHPGRRRARQDGPEPRADRLQHAHRQLPRPPERHPRRPWHRRRPGRPFRRRLARRARLAGAYARRHAVLGRHARRGAKQRCDPRGLRRTRRPPAGSQRLNGYDDSEHREQLRLAQTRRWPTHFVLQHGHGRVRDDERVGVTVVTDGVGERVRARLAQLRDRFVAVNLRSRSLRLRRASRTGAFDLARLPAVDALLEVLGHERGDAVRLAPRDEQLDQEIGRLAKAARRERMETGADHLAVGWPVVEGACGDGTWLRAPLLLYPVSLHRTEAGRLCWALSPRGLPEVNEPLIQTLARLERVQLSRGELLQFDDDGRLAVDAPTWEALVAYLSDAGLDIQAPASMPSLELLPPRDSEASKQASAGRFELHHHLVLGRFPLSASSIVLDYDELLDAPVDRLIQSAELGLARDLLLVDEASLNTLDPVGVEVEGAKAGDEALLGGLRRWQVLPSDASQDAVLSHLEAADIDPAAERGLIVQGPPGTGKSQLITNLLAACIARGKRVLLVCQKRAALDVVADRLTSLGLGEPLALVHDVQRDRNAVCEAIAETLDRGMSSGAVGIGSLQRQLEAAADDHSRAMERLERRARAAQEAFACLAGDGAARPGLAELLERALDDDGRELPDLAPWADAIERGELGEQLPFIESMAPETHTLAAPHPLAWRGDWAQLDDAQIEGVFERCSRLMELYDALDESAAQMTPGQAVEQAALWEQAAPLLDLFEEGVPRQVDEFAMFWVWTGGQTATGQWQRVMAALKRARAELTAVPVELIVASREDLEEWQAQLERLAELQSYWYRFFLPEYWRLRGLPGQILDRCTSLASTSTLPVNVAQLVDAALAWHDFLVELPDDNPLFDFGFDGDPTAIDDAVALLEAQHERVQCAHEVHAELGEVGAAYADLPTIDPMQDETPAQAPFFRAALADRRLARTLAEVGERLDALAVGLHADFRDQLYELAADGRRKQAKHLLAEFCGARQEAAEAARQDGVLAGRPDWVRAFLRHWRPGAGGGSGVAHDAQLAVERAWVDAWLDGRSVRAVEAPLVDADQRRRLAEAMTRCQQVADRGIIARFYGRLVDAFEGASGQSAAAVARRRNLRKLAEQARRKRNRMTLRQLIEAYWDRGLSEVRPVWCCSPESVAAMFPLRAGLFDVVIFDEASQCPVESALPALVRAETAVIAGDDQQMPPSHFFRAAPELADDDDSSVLASVSILALARACYPGVTLRWHYRSHHEELVAFSNTAFYGGQLVTAPPSRPVISADIEGLHWAPVDGLWEDNQNVAEARRVVELVVRFLAVRGPDDRPPTVGVVTFNQKQAELIERLLEERAATDDALSRLLARDRRRPIVDQLFVRNLENVQGDERDLIVMSPGYGPTEPGGDVHARFGPLNLAGGHKRLNVAITRARLGLWLVTSIRPERLDVSRTKHPGPRIFDAYLRFVRAHVTADRQSVEPVLAEAAELGQGGARWSRPKALSMPGLRAVGSRVRDELAEALERRGYGVRRDVGLGSQRLDLAVRRGPAEPWRVGVDCREFLRQPEPLARDVYLPAYWQRQGWTLTRVTPGMWLERADEVVEHILELVDK</sequence>